<organism evidence="1">
    <name type="scientific">Anguilla anguilla</name>
    <name type="common">European freshwater eel</name>
    <name type="synonym">Muraena anguilla</name>
    <dbReference type="NCBI Taxonomy" id="7936"/>
    <lineage>
        <taxon>Eukaryota</taxon>
        <taxon>Metazoa</taxon>
        <taxon>Chordata</taxon>
        <taxon>Craniata</taxon>
        <taxon>Vertebrata</taxon>
        <taxon>Euteleostomi</taxon>
        <taxon>Actinopterygii</taxon>
        <taxon>Neopterygii</taxon>
        <taxon>Teleostei</taxon>
        <taxon>Anguilliformes</taxon>
        <taxon>Anguillidae</taxon>
        <taxon>Anguilla</taxon>
    </lineage>
</organism>
<dbReference type="EMBL" id="GBXM01038319">
    <property type="protein sequence ID" value="JAH70258.1"/>
    <property type="molecule type" value="Transcribed_RNA"/>
</dbReference>
<evidence type="ECO:0000313" key="1">
    <source>
        <dbReference type="EMBL" id="JAH70258.1"/>
    </source>
</evidence>
<protein>
    <submittedName>
        <fullName evidence="1">Uncharacterized protein</fullName>
    </submittedName>
</protein>
<sequence length="25" mass="2775">MSEHCCRDLGSLIGRLGLARSWLSN</sequence>
<dbReference type="AlphaFoldDB" id="A0A0E9UZ73"/>
<reference evidence="1" key="1">
    <citation type="submission" date="2014-11" db="EMBL/GenBank/DDBJ databases">
        <authorList>
            <person name="Amaro Gonzalez C."/>
        </authorList>
    </citation>
    <scope>NUCLEOTIDE SEQUENCE</scope>
</reference>
<accession>A0A0E9UZ73</accession>
<name>A0A0E9UZ73_ANGAN</name>
<proteinExistence type="predicted"/>
<reference evidence="1" key="2">
    <citation type="journal article" date="2015" name="Fish Shellfish Immunol.">
        <title>Early steps in the European eel (Anguilla anguilla)-Vibrio vulnificus interaction in the gills: Role of the RtxA13 toxin.</title>
        <authorList>
            <person name="Callol A."/>
            <person name="Pajuelo D."/>
            <person name="Ebbesson L."/>
            <person name="Teles M."/>
            <person name="MacKenzie S."/>
            <person name="Amaro C."/>
        </authorList>
    </citation>
    <scope>NUCLEOTIDE SEQUENCE</scope>
</reference>